<evidence type="ECO:0000313" key="2">
    <source>
        <dbReference type="EMBL" id="UDL13984.1"/>
    </source>
</evidence>
<protein>
    <recommendedName>
        <fullName evidence="3">Nucleoprotein</fullName>
    </recommendedName>
</protein>
<accession>A0A8K1YQP4</accession>
<evidence type="ECO:0008006" key="3">
    <source>
        <dbReference type="Google" id="ProtNLM"/>
    </source>
</evidence>
<name>A0A8K1YQP4_9RHAB</name>
<organism evidence="2">
    <name type="scientific">Xiangshan rhabdo-like virus 2</name>
    <dbReference type="NCBI Taxonomy" id="2886225"/>
    <lineage>
        <taxon>Viruses</taxon>
        <taxon>Riboviria</taxon>
        <taxon>Orthornavirae</taxon>
        <taxon>Negarnaviricota</taxon>
        <taxon>Haploviricotina</taxon>
        <taxon>Monjiviricetes</taxon>
        <taxon>Mononegavirales</taxon>
        <taxon>Rhabdoviridae</taxon>
    </lineage>
</organism>
<dbReference type="EMBL" id="OK491500">
    <property type="protein sequence ID" value="UDL13984.1"/>
    <property type="molecule type" value="Viral_cRNA"/>
</dbReference>
<reference evidence="2" key="1">
    <citation type="submission" date="2021-09" db="EMBL/GenBank/DDBJ databases">
        <authorList>
            <person name="Li N.N."/>
        </authorList>
    </citation>
    <scope>NUCLEOTIDE SEQUENCE</scope>
    <source>
        <strain evidence="2">Novel_24</strain>
    </source>
</reference>
<evidence type="ECO:0000256" key="1">
    <source>
        <dbReference type="SAM" id="MobiDB-lite"/>
    </source>
</evidence>
<sequence>MSLSPTQADSEAPENFTLDPSLIQETEDGNVTFLPKKVMGRITVENFDTRLESRLQNFGSVAHIDWSDATFFKILEGLPKFKRPSLPESVEKAKVFVSHYVGKTTALVDVESAITTLYLRLHLDKYWLVPQRFIGETEIPASNAGERYAINDGYFLALSGMNGGSKTVRSPYTPQDIVVDMAMVNKWYIQIMDWLDTPLNSPENKEKVNLVLNYLGYLALNLMRLITKTEESLDTHIPCFVTERYLSFWGSIINPGNTPMPCYLSYTVYKTLFQRFKPDAVRFVCYFALSIEVNKENQNIAGVLKSGGMLALAETGLGMIHWLMAARSTLDESVIVILKHMAFGKFTVPIEELLTFLTEVDESKQWSWTWARLIRDGALVHLSVGKHPLFVLILAYLSIKGDTSNPAWNAVQFKKYEYQKKEAILFGSAILQIMTEESAEDAKTVEARRVADIILKKKPKGDRPMPEFQDVEEQEFL</sequence>
<feature type="region of interest" description="Disordered" evidence="1">
    <location>
        <begin position="1"/>
        <end position="21"/>
    </location>
</feature>
<proteinExistence type="predicted"/>